<reference evidence="1" key="1">
    <citation type="submission" date="2021-01" db="EMBL/GenBank/DDBJ databases">
        <authorList>
            <person name="Corre E."/>
            <person name="Pelletier E."/>
            <person name="Niang G."/>
            <person name="Scheremetjew M."/>
            <person name="Finn R."/>
            <person name="Kale V."/>
            <person name="Holt S."/>
            <person name="Cochrane G."/>
            <person name="Meng A."/>
            <person name="Brown T."/>
            <person name="Cohen L."/>
        </authorList>
    </citation>
    <scope>NUCLEOTIDE SEQUENCE</scope>
    <source>
        <strain evidence="1">SAG 36.94</strain>
    </source>
</reference>
<dbReference type="AlphaFoldDB" id="A0A7S1XBS6"/>
<evidence type="ECO:0000313" key="1">
    <source>
        <dbReference type="EMBL" id="CAD9226100.1"/>
    </source>
</evidence>
<name>A0A7S1XBS6_9RHOD</name>
<dbReference type="EMBL" id="HBGH01002429">
    <property type="protein sequence ID" value="CAD9226100.1"/>
    <property type="molecule type" value="Transcribed_RNA"/>
</dbReference>
<gene>
    <name evidence="1" type="ORF">CCAE0312_LOCUS1329</name>
</gene>
<protein>
    <submittedName>
        <fullName evidence="1">Uncharacterized protein</fullName>
    </submittedName>
</protein>
<accession>A0A7S1XBS6</accession>
<proteinExistence type="predicted"/>
<sequence>MSRAAESLGQARERRREGGTKCDVSWWSSGSFPVVGCRRKNRVVFGFGFLFGLVCLCFERFNNAYQEGHVRVSRSSLFPTNPEIWIASALQPLTTEDIRNRQMRAMLSWARLGMRAHVLVITESEMDFQNMMEVIESTDDVSPSMYEMIRVRSEEFPLADGENNRTVRLPMINHILEELGKRARRSEIPMMYVNSDIVLFPALATVIRLVSKIAGYEKYVISGSRTEVKLNSSLVNADPTAEIATDTYEKLLKTKNAGSWNTDYFVFGRDTWQSVPDFVIGRPRFDNWLIANARGFKVRTLVPCMHVTHGYEHVGFSSENGESGKSSPVIYQQNPGKDYNERLGIESEARGDIPWRLGDLNRICTFLQPHRSPGSDFPFCFEVRQSCLDEKRLDQIPKGAHALLCEGRIKP</sequence>
<organism evidence="1">
    <name type="scientific">Compsopogon caeruleus</name>
    <dbReference type="NCBI Taxonomy" id="31354"/>
    <lineage>
        <taxon>Eukaryota</taxon>
        <taxon>Rhodophyta</taxon>
        <taxon>Compsopogonophyceae</taxon>
        <taxon>Compsopogonales</taxon>
        <taxon>Compsopogonaceae</taxon>
        <taxon>Compsopogon</taxon>
    </lineage>
</organism>